<accession>A0AAW2RFK6</accession>
<comment type="caution">
    <text evidence="1">The sequence shown here is derived from an EMBL/GenBank/DDBJ whole genome shotgun (WGS) entry which is preliminary data.</text>
</comment>
<reference evidence="1" key="2">
    <citation type="journal article" date="2024" name="Plant">
        <title>Genomic evolution and insights into agronomic trait innovations of Sesamum species.</title>
        <authorList>
            <person name="Miao H."/>
            <person name="Wang L."/>
            <person name="Qu L."/>
            <person name="Liu H."/>
            <person name="Sun Y."/>
            <person name="Le M."/>
            <person name="Wang Q."/>
            <person name="Wei S."/>
            <person name="Zheng Y."/>
            <person name="Lin W."/>
            <person name="Duan Y."/>
            <person name="Cao H."/>
            <person name="Xiong S."/>
            <person name="Wang X."/>
            <person name="Wei L."/>
            <person name="Li C."/>
            <person name="Ma Q."/>
            <person name="Ju M."/>
            <person name="Zhao R."/>
            <person name="Li G."/>
            <person name="Mu C."/>
            <person name="Tian Q."/>
            <person name="Mei H."/>
            <person name="Zhang T."/>
            <person name="Gao T."/>
            <person name="Zhang H."/>
        </authorList>
    </citation>
    <scope>NUCLEOTIDE SEQUENCE</scope>
    <source>
        <strain evidence="1">G02</strain>
    </source>
</reference>
<dbReference type="AlphaFoldDB" id="A0AAW2RFK6"/>
<name>A0AAW2RFK6_SESRA</name>
<reference evidence="1" key="1">
    <citation type="submission" date="2020-06" db="EMBL/GenBank/DDBJ databases">
        <authorList>
            <person name="Li T."/>
            <person name="Hu X."/>
            <person name="Zhang T."/>
            <person name="Song X."/>
            <person name="Zhang H."/>
            <person name="Dai N."/>
            <person name="Sheng W."/>
            <person name="Hou X."/>
            <person name="Wei L."/>
        </authorList>
    </citation>
    <scope>NUCLEOTIDE SEQUENCE</scope>
    <source>
        <strain evidence="1">G02</strain>
        <tissue evidence="1">Leaf</tissue>
    </source>
</reference>
<protein>
    <submittedName>
        <fullName evidence="1">Uncharacterized protein</fullName>
    </submittedName>
</protein>
<gene>
    <name evidence="1" type="ORF">Sradi_3203500</name>
</gene>
<organism evidence="1">
    <name type="scientific">Sesamum radiatum</name>
    <name type="common">Black benniseed</name>
    <dbReference type="NCBI Taxonomy" id="300843"/>
    <lineage>
        <taxon>Eukaryota</taxon>
        <taxon>Viridiplantae</taxon>
        <taxon>Streptophyta</taxon>
        <taxon>Embryophyta</taxon>
        <taxon>Tracheophyta</taxon>
        <taxon>Spermatophyta</taxon>
        <taxon>Magnoliopsida</taxon>
        <taxon>eudicotyledons</taxon>
        <taxon>Gunneridae</taxon>
        <taxon>Pentapetalae</taxon>
        <taxon>asterids</taxon>
        <taxon>lamiids</taxon>
        <taxon>Lamiales</taxon>
        <taxon>Pedaliaceae</taxon>
        <taxon>Sesamum</taxon>
    </lineage>
</organism>
<sequence>MLTVMPIGRHVPILAVRSQVSMSSWGQHLCRGKLRSKPPFHAQQPKPIIVVWLPSFASSVGFLSSFRILVSNVHFLCLSTVTTKLFYTLRLIRYSIKCTKHIEIDCHLIRDAYKNGFVALSHVRSSAQLTDIFMKVLSLPVFSSLNSKLGLVSLAPNPTCGGGDVDDKKNHEEILLNPN</sequence>
<evidence type="ECO:0000313" key="1">
    <source>
        <dbReference type="EMBL" id="KAL0378980.1"/>
    </source>
</evidence>
<dbReference type="EMBL" id="JACGWJ010000013">
    <property type="protein sequence ID" value="KAL0378980.1"/>
    <property type="molecule type" value="Genomic_DNA"/>
</dbReference>
<proteinExistence type="predicted"/>